<evidence type="ECO:0000256" key="1">
    <source>
        <dbReference type="SAM" id="MobiDB-lite"/>
    </source>
</evidence>
<reference evidence="4 5" key="1">
    <citation type="submission" date="2017-06" db="EMBL/GenBank/DDBJ databases">
        <title>A platform for efficient transgenesis in Macrostomum lignano, a flatworm model organism for stem cell research.</title>
        <authorList>
            <person name="Berezikov E."/>
        </authorList>
    </citation>
    <scope>NUCLEOTIDE SEQUENCE [LARGE SCALE GENOMIC DNA]</scope>
    <source>
        <strain evidence="4">DV1</strain>
        <tissue evidence="4">Whole organism</tissue>
    </source>
</reference>
<dbReference type="EMBL" id="NIVC01000978">
    <property type="protein sequence ID" value="PAA74078.1"/>
    <property type="molecule type" value="Genomic_DNA"/>
</dbReference>
<protein>
    <submittedName>
        <fullName evidence="4">Uncharacterized protein</fullName>
    </submittedName>
</protein>
<comment type="caution">
    <text evidence="4">The sequence shown here is derived from an EMBL/GenBank/DDBJ whole genome shotgun (WGS) entry which is preliminary data.</text>
</comment>
<name>A0A267FMP6_9PLAT</name>
<feature type="non-terminal residue" evidence="4">
    <location>
        <position position="1"/>
    </location>
</feature>
<evidence type="ECO:0000313" key="3">
    <source>
        <dbReference type="EMBL" id="PAA74078.1"/>
    </source>
</evidence>
<keyword evidence="5" id="KW-1185">Reference proteome</keyword>
<dbReference type="Proteomes" id="UP000215902">
    <property type="component" value="Unassembled WGS sequence"/>
</dbReference>
<proteinExistence type="predicted"/>
<evidence type="ECO:0000313" key="5">
    <source>
        <dbReference type="Proteomes" id="UP000215902"/>
    </source>
</evidence>
<feature type="region of interest" description="Disordered" evidence="1">
    <location>
        <begin position="130"/>
        <end position="161"/>
    </location>
</feature>
<keyword evidence="2" id="KW-0472">Membrane</keyword>
<accession>A0A267FMP6</accession>
<evidence type="ECO:0000256" key="2">
    <source>
        <dbReference type="SAM" id="Phobius"/>
    </source>
</evidence>
<dbReference type="EMBL" id="NIVC01000906">
    <property type="protein sequence ID" value="PAA75051.1"/>
    <property type="molecule type" value="Genomic_DNA"/>
</dbReference>
<organism evidence="4 5">
    <name type="scientific">Macrostomum lignano</name>
    <dbReference type="NCBI Taxonomy" id="282301"/>
    <lineage>
        <taxon>Eukaryota</taxon>
        <taxon>Metazoa</taxon>
        <taxon>Spiralia</taxon>
        <taxon>Lophotrochozoa</taxon>
        <taxon>Platyhelminthes</taxon>
        <taxon>Rhabditophora</taxon>
        <taxon>Macrostomorpha</taxon>
        <taxon>Macrostomida</taxon>
        <taxon>Macrostomidae</taxon>
        <taxon>Macrostomum</taxon>
    </lineage>
</organism>
<keyword evidence="2" id="KW-1133">Transmembrane helix</keyword>
<sequence>NNSFAFTQLHERFYLSKPPPLQSAISSPLTLCLHLQPQLRLLTVQLPSAMQLLLISLLLPSLAAAQSTMETTTKPMEATTTPNIGGFTSDQLGVLIGIPVALVIIIIIGVIIGCVVQHKVHQEDKLLEGKPYQDQGDVGTGGSQAMGRSPYYNDYLSQTKN</sequence>
<evidence type="ECO:0000313" key="4">
    <source>
        <dbReference type="EMBL" id="PAA75051.1"/>
    </source>
</evidence>
<dbReference type="AlphaFoldDB" id="A0A267FMP6"/>
<feature type="transmembrane region" description="Helical" evidence="2">
    <location>
        <begin position="92"/>
        <end position="116"/>
    </location>
</feature>
<gene>
    <name evidence="4" type="ORF">BOX15_Mlig031473g2</name>
    <name evidence="3" type="ORF">BOX15_Mlig031473g3</name>
</gene>
<keyword evidence="2" id="KW-0812">Transmembrane</keyword>